<sequence length="198" mass="22769">MSNMFFNIIKGRRSIYAIGKEKIVHNDKIVNIVKEAHKYVPAAFNAQTSRAVVLFDQNHEKFWDITKEALRKVVPEDSFAPTEEKIDSFKAGYGTVLYFEDLNVVKALQEKFPLYKDNFPIWSQQGAGMVQFVIWTALEEEGLGVTLQHYSELVEQQVKQQWNVPDNYKFVAQMPFGKPLAPAGDKDFPDLDELVKSY</sequence>
<gene>
    <name evidence="5" type="ORF">CLORY_25440</name>
</gene>
<dbReference type="FunFam" id="3.40.109.10:FF:000001">
    <property type="entry name" value="Nitroreductase family"/>
    <property type="match status" value="1"/>
</dbReference>
<evidence type="ECO:0000313" key="6">
    <source>
        <dbReference type="Proteomes" id="UP000190080"/>
    </source>
</evidence>
<dbReference type="SUPFAM" id="SSF55469">
    <property type="entry name" value="FMN-dependent nitroreductase-like"/>
    <property type="match status" value="1"/>
</dbReference>
<reference evidence="5 6" key="1">
    <citation type="submission" date="2017-03" db="EMBL/GenBank/DDBJ databases">
        <title>Genome sequence of Clostridium oryzae DSM 28571.</title>
        <authorList>
            <person name="Poehlein A."/>
            <person name="Daniel R."/>
        </authorList>
    </citation>
    <scope>NUCLEOTIDE SEQUENCE [LARGE SCALE GENOMIC DNA]</scope>
    <source>
        <strain evidence="5 6">DSM 28571</strain>
    </source>
</reference>
<dbReference type="InterPro" id="IPR000595">
    <property type="entry name" value="cNMP-bd_dom"/>
</dbReference>
<keyword evidence="2" id="KW-0963">Cytoplasm</keyword>
<organism evidence="5 6">
    <name type="scientific">Clostridium oryzae</name>
    <dbReference type="NCBI Taxonomy" id="1450648"/>
    <lineage>
        <taxon>Bacteria</taxon>
        <taxon>Bacillati</taxon>
        <taxon>Bacillota</taxon>
        <taxon>Clostridia</taxon>
        <taxon>Eubacteriales</taxon>
        <taxon>Clostridiaceae</taxon>
        <taxon>Clostridium</taxon>
    </lineage>
</organism>
<dbReference type="RefSeq" id="WP_079425115.1">
    <property type="nucleotide sequence ID" value="NZ_MZGV01000027.1"/>
</dbReference>
<dbReference type="CDD" id="cd02140">
    <property type="entry name" value="Frm2-like"/>
    <property type="match status" value="1"/>
</dbReference>
<comment type="subcellular location">
    <subcellularLocation>
        <location evidence="1">Cytoplasm</location>
    </subcellularLocation>
</comment>
<dbReference type="OrthoDB" id="9810617at2"/>
<feature type="domain" description="Cyclic nucleotide-binding" evidence="4">
    <location>
        <begin position="1"/>
        <end position="74"/>
    </location>
</feature>
<comment type="caution">
    <text evidence="5">The sequence shown here is derived from an EMBL/GenBank/DDBJ whole genome shotgun (WGS) entry which is preliminary data.</text>
</comment>
<evidence type="ECO:0000313" key="5">
    <source>
        <dbReference type="EMBL" id="OPJ60837.1"/>
    </source>
</evidence>
<dbReference type="GO" id="GO:0016491">
    <property type="term" value="F:oxidoreductase activity"/>
    <property type="evidence" value="ECO:0007669"/>
    <property type="project" value="UniProtKB-KW"/>
</dbReference>
<evidence type="ECO:0000256" key="3">
    <source>
        <dbReference type="ARBA" id="ARBA00023002"/>
    </source>
</evidence>
<proteinExistence type="predicted"/>
<dbReference type="GO" id="GO:0005737">
    <property type="term" value="C:cytoplasm"/>
    <property type="evidence" value="ECO:0007669"/>
    <property type="project" value="UniProtKB-SubCell"/>
</dbReference>
<evidence type="ECO:0000256" key="1">
    <source>
        <dbReference type="ARBA" id="ARBA00004496"/>
    </source>
</evidence>
<dbReference type="AlphaFoldDB" id="A0A1V4IMW9"/>
<dbReference type="InterPro" id="IPR029479">
    <property type="entry name" value="Nitroreductase"/>
</dbReference>
<name>A0A1V4IMW9_9CLOT</name>
<evidence type="ECO:0000259" key="4">
    <source>
        <dbReference type="PROSITE" id="PS50042"/>
    </source>
</evidence>
<keyword evidence="6" id="KW-1185">Reference proteome</keyword>
<evidence type="ECO:0000256" key="2">
    <source>
        <dbReference type="ARBA" id="ARBA00022490"/>
    </source>
</evidence>
<dbReference type="Gene3D" id="3.40.109.10">
    <property type="entry name" value="NADH Oxidase"/>
    <property type="match status" value="1"/>
</dbReference>
<dbReference type="PANTHER" id="PTHR43035">
    <property type="entry name" value="FATTY ACID REPRESSION MUTANT PROTEIN 2-RELATED"/>
    <property type="match status" value="1"/>
</dbReference>
<dbReference type="InterPro" id="IPR000415">
    <property type="entry name" value="Nitroreductase-like"/>
</dbReference>
<keyword evidence="3" id="KW-0560">Oxidoreductase</keyword>
<protein>
    <submittedName>
        <fullName evidence="5">Nitroreductase family protein</fullName>
    </submittedName>
</protein>
<dbReference type="Pfam" id="PF00881">
    <property type="entry name" value="Nitroreductase"/>
    <property type="match status" value="1"/>
</dbReference>
<dbReference type="InterPro" id="IPR033877">
    <property type="entry name" value="Frm2/Hbn1"/>
</dbReference>
<dbReference type="PROSITE" id="PS50042">
    <property type="entry name" value="CNMP_BINDING_3"/>
    <property type="match status" value="1"/>
</dbReference>
<dbReference type="GO" id="GO:0034599">
    <property type="term" value="P:cellular response to oxidative stress"/>
    <property type="evidence" value="ECO:0007669"/>
    <property type="project" value="InterPro"/>
</dbReference>
<dbReference type="EMBL" id="MZGV01000027">
    <property type="protein sequence ID" value="OPJ60837.1"/>
    <property type="molecule type" value="Genomic_DNA"/>
</dbReference>
<dbReference type="Proteomes" id="UP000190080">
    <property type="component" value="Unassembled WGS sequence"/>
</dbReference>
<dbReference type="PANTHER" id="PTHR43035:SF1">
    <property type="entry name" value="FATTY ACID REPRESSION MUTANT PROTEIN 2-RELATED"/>
    <property type="match status" value="1"/>
</dbReference>
<accession>A0A1V4IMW9</accession>